<dbReference type="Gene3D" id="1.10.1660.10">
    <property type="match status" value="1"/>
</dbReference>
<evidence type="ECO:0000256" key="1">
    <source>
        <dbReference type="ARBA" id="ARBA00023125"/>
    </source>
</evidence>
<accession>A0A402DLV7</accession>
<dbReference type="GO" id="GO:0003887">
    <property type="term" value="F:DNA-directed DNA polymerase activity"/>
    <property type="evidence" value="ECO:0007669"/>
    <property type="project" value="InterPro"/>
</dbReference>
<sequence length="333" mass="34473">MNDDLLSIGAFARVGDLPVTALRFYDAAGVLRPAHVDPVTGYRRYTSSQVHTALLIARLRRAGLPVADLVAVLTAPDDAHEVLARHRRRLEEDLVAASSHLDAATDLLAGPARGTVITAELVAAVAAVRHAVGATPAWPGLAGVLLHLDGATLRLVGCDGFRIAVATVPVRERSGPSARVVAPLALLDGLESASPPASGPVVLGPDVLDVLGVRGQPLVAAYPAYERLLRAGGSRGVTVATDLLVATATEAADVVVVRLDGGEVELSEPRVGDALGFSRTFLLDAVRAARAEHVALTLDERSALNVSPADRPHDVGLVMPIRLHPPSVGAVGA</sequence>
<dbReference type="GO" id="GO:0006260">
    <property type="term" value="P:DNA replication"/>
    <property type="evidence" value="ECO:0007669"/>
    <property type="project" value="InterPro"/>
</dbReference>
<dbReference type="PANTHER" id="PTHR30204">
    <property type="entry name" value="REDOX-CYCLING DRUG-SENSING TRANSCRIPTIONAL ACTIVATOR SOXR"/>
    <property type="match status" value="1"/>
</dbReference>
<protein>
    <recommendedName>
        <fullName evidence="2">HTH merR-type domain-containing protein</fullName>
    </recommendedName>
</protein>
<dbReference type="PANTHER" id="PTHR30204:SF97">
    <property type="entry name" value="MERR FAMILY REGULATORY PROTEIN"/>
    <property type="match status" value="1"/>
</dbReference>
<feature type="domain" description="HTH merR-type" evidence="2">
    <location>
        <begin position="5"/>
        <end position="75"/>
    </location>
</feature>
<dbReference type="InterPro" id="IPR009061">
    <property type="entry name" value="DNA-bd_dom_put_sf"/>
</dbReference>
<keyword evidence="4" id="KW-1185">Reference proteome</keyword>
<dbReference type="Gene3D" id="3.10.150.10">
    <property type="entry name" value="DNA Polymerase III, subunit A, domain 2"/>
    <property type="match status" value="1"/>
</dbReference>
<dbReference type="EMBL" id="BIMR01000007">
    <property type="protein sequence ID" value="GCE75068.1"/>
    <property type="molecule type" value="Genomic_DNA"/>
</dbReference>
<dbReference type="GO" id="GO:0009360">
    <property type="term" value="C:DNA polymerase III complex"/>
    <property type="evidence" value="ECO:0007669"/>
    <property type="project" value="InterPro"/>
</dbReference>
<dbReference type="InterPro" id="IPR046938">
    <property type="entry name" value="DNA_clamp_sf"/>
</dbReference>
<comment type="caution">
    <text evidence="3">The sequence shown here is derived from an EMBL/GenBank/DDBJ whole genome shotgun (WGS) entry which is preliminary data.</text>
</comment>
<name>A0A402DLV7_9CELL</name>
<organism evidence="3 4">
    <name type="scientific">Cellulomonas biazotea</name>
    <dbReference type="NCBI Taxonomy" id="1709"/>
    <lineage>
        <taxon>Bacteria</taxon>
        <taxon>Bacillati</taxon>
        <taxon>Actinomycetota</taxon>
        <taxon>Actinomycetes</taxon>
        <taxon>Micrococcales</taxon>
        <taxon>Cellulomonadaceae</taxon>
        <taxon>Cellulomonas</taxon>
    </lineage>
</organism>
<reference evidence="3 4" key="1">
    <citation type="submission" date="2019-01" db="EMBL/GenBank/DDBJ databases">
        <title>Draft genome sequence of Cellulomonas takizawaensis strain TKZ-21.</title>
        <authorList>
            <person name="Yamamura H."/>
            <person name="Hayashi T."/>
            <person name="Hamada M."/>
            <person name="Serisawa Y."/>
            <person name="Matsuyama K."/>
            <person name="Nakagawa Y."/>
            <person name="Otoguro M."/>
            <person name="Yanagida F."/>
            <person name="Hayakawa M."/>
        </authorList>
    </citation>
    <scope>NUCLEOTIDE SEQUENCE [LARGE SCALE GENOMIC DNA]</scope>
    <source>
        <strain evidence="3 4">NBRC12680</strain>
    </source>
</reference>
<dbReference type="AlphaFoldDB" id="A0A402DLV7"/>
<evidence type="ECO:0000313" key="4">
    <source>
        <dbReference type="Proteomes" id="UP000289954"/>
    </source>
</evidence>
<dbReference type="GO" id="GO:0003700">
    <property type="term" value="F:DNA-binding transcription factor activity"/>
    <property type="evidence" value="ECO:0007669"/>
    <property type="project" value="InterPro"/>
</dbReference>
<dbReference type="SMART" id="SM00422">
    <property type="entry name" value="HTH_MERR"/>
    <property type="match status" value="1"/>
</dbReference>
<dbReference type="InterPro" id="IPR047057">
    <property type="entry name" value="MerR_fam"/>
</dbReference>
<evidence type="ECO:0000313" key="3">
    <source>
        <dbReference type="EMBL" id="GCE75068.1"/>
    </source>
</evidence>
<evidence type="ECO:0000259" key="2">
    <source>
        <dbReference type="PROSITE" id="PS50937"/>
    </source>
</evidence>
<keyword evidence="1" id="KW-0238">DNA-binding</keyword>
<dbReference type="PROSITE" id="PS50937">
    <property type="entry name" value="HTH_MERR_2"/>
    <property type="match status" value="1"/>
</dbReference>
<dbReference type="SUPFAM" id="SSF46955">
    <property type="entry name" value="Putative DNA-binding domain"/>
    <property type="match status" value="1"/>
</dbReference>
<dbReference type="OrthoDB" id="7849865at2"/>
<dbReference type="InterPro" id="IPR000551">
    <property type="entry name" value="MerR-type_HTH_dom"/>
</dbReference>
<dbReference type="SUPFAM" id="SSF55979">
    <property type="entry name" value="DNA clamp"/>
    <property type="match status" value="1"/>
</dbReference>
<dbReference type="Pfam" id="PF02767">
    <property type="entry name" value="DNA_pol3_beta_2"/>
    <property type="match status" value="1"/>
</dbReference>
<gene>
    <name evidence="3" type="ORF">CBZ_01240</name>
</gene>
<dbReference type="GO" id="GO:0008408">
    <property type="term" value="F:3'-5' exonuclease activity"/>
    <property type="evidence" value="ECO:0007669"/>
    <property type="project" value="InterPro"/>
</dbReference>
<proteinExistence type="predicted"/>
<dbReference type="RefSeq" id="WP_130779691.1">
    <property type="nucleotide sequence ID" value="NZ_BIMR01000007.1"/>
</dbReference>
<dbReference type="InterPro" id="IPR022637">
    <property type="entry name" value="DNA_polIII_beta_cen"/>
</dbReference>
<dbReference type="Proteomes" id="UP000289954">
    <property type="component" value="Unassembled WGS sequence"/>
</dbReference>
<dbReference type="Pfam" id="PF13411">
    <property type="entry name" value="MerR_1"/>
    <property type="match status" value="1"/>
</dbReference>
<dbReference type="GO" id="GO:0003677">
    <property type="term" value="F:DNA binding"/>
    <property type="evidence" value="ECO:0007669"/>
    <property type="project" value="UniProtKB-KW"/>
</dbReference>